<evidence type="ECO:0000313" key="2">
    <source>
        <dbReference type="EMBL" id="KAK5874564.1"/>
    </source>
</evidence>
<evidence type="ECO:0000313" key="3">
    <source>
        <dbReference type="Proteomes" id="UP001346869"/>
    </source>
</evidence>
<name>A0AAN7YDM0_ELEMC</name>
<reference evidence="2 3" key="2">
    <citation type="journal article" date="2023" name="Mol. Biol. Evol.">
        <title>Genomics of Secondarily Temperate Adaptation in the Only Non-Antarctic Icefish.</title>
        <authorList>
            <person name="Rivera-Colon A.G."/>
            <person name="Rayamajhi N."/>
            <person name="Minhas B.F."/>
            <person name="Madrigal G."/>
            <person name="Bilyk K.T."/>
            <person name="Yoon V."/>
            <person name="Hune M."/>
            <person name="Gregory S."/>
            <person name="Cheng C.H.C."/>
            <person name="Catchen J.M."/>
        </authorList>
    </citation>
    <scope>NUCLEOTIDE SEQUENCE [LARGE SCALE GENOMIC DNA]</scope>
    <source>
        <strain evidence="2">JMC-PN-2008</strain>
    </source>
</reference>
<feature type="compositionally biased region" description="Basic and acidic residues" evidence="1">
    <location>
        <begin position="1"/>
        <end position="10"/>
    </location>
</feature>
<protein>
    <submittedName>
        <fullName evidence="2">Uncharacterized protein</fullName>
    </submittedName>
</protein>
<proteinExistence type="predicted"/>
<sequence>MRDKSGREDGEMTGCGGERQKRKRVKRWREECDKEAFEGSSQMQPLLSSAPSEPLRYLNPACLSSTSL</sequence>
<reference evidence="2 3" key="1">
    <citation type="journal article" date="2023" name="Genes (Basel)">
        <title>Chromosome-Level Genome Assembly and Circadian Gene Repertoire of the Patagonia Blennie Eleginops maclovinus-The Closest Ancestral Proxy of Antarctic Cryonotothenioids.</title>
        <authorList>
            <person name="Cheng C.C."/>
            <person name="Rivera-Colon A.G."/>
            <person name="Minhas B.F."/>
            <person name="Wilson L."/>
            <person name="Rayamajhi N."/>
            <person name="Vargas-Chacoff L."/>
            <person name="Catchen J.M."/>
        </authorList>
    </citation>
    <scope>NUCLEOTIDE SEQUENCE [LARGE SCALE GENOMIC DNA]</scope>
    <source>
        <strain evidence="2">JMC-PN-2008</strain>
    </source>
</reference>
<organism evidence="2 3">
    <name type="scientific">Eleginops maclovinus</name>
    <name type="common">Patagonian blennie</name>
    <name type="synonym">Eleginus maclovinus</name>
    <dbReference type="NCBI Taxonomy" id="56733"/>
    <lineage>
        <taxon>Eukaryota</taxon>
        <taxon>Metazoa</taxon>
        <taxon>Chordata</taxon>
        <taxon>Craniata</taxon>
        <taxon>Vertebrata</taxon>
        <taxon>Euteleostomi</taxon>
        <taxon>Actinopterygii</taxon>
        <taxon>Neopterygii</taxon>
        <taxon>Teleostei</taxon>
        <taxon>Neoteleostei</taxon>
        <taxon>Acanthomorphata</taxon>
        <taxon>Eupercaria</taxon>
        <taxon>Perciformes</taxon>
        <taxon>Notothenioidei</taxon>
        <taxon>Eleginopidae</taxon>
        <taxon>Eleginops</taxon>
    </lineage>
</organism>
<dbReference type="Proteomes" id="UP001346869">
    <property type="component" value="Unassembled WGS sequence"/>
</dbReference>
<feature type="region of interest" description="Disordered" evidence="1">
    <location>
        <begin position="36"/>
        <end position="55"/>
    </location>
</feature>
<dbReference type="AlphaFoldDB" id="A0AAN7YDM0"/>
<dbReference type="EMBL" id="JAUZQC010000003">
    <property type="protein sequence ID" value="KAK5874564.1"/>
    <property type="molecule type" value="Genomic_DNA"/>
</dbReference>
<keyword evidence="3" id="KW-1185">Reference proteome</keyword>
<accession>A0AAN7YDM0</accession>
<feature type="compositionally biased region" description="Polar residues" evidence="1">
    <location>
        <begin position="39"/>
        <end position="51"/>
    </location>
</feature>
<gene>
    <name evidence="2" type="ORF">PBY51_019500</name>
</gene>
<evidence type="ECO:0000256" key="1">
    <source>
        <dbReference type="SAM" id="MobiDB-lite"/>
    </source>
</evidence>
<comment type="caution">
    <text evidence="2">The sequence shown here is derived from an EMBL/GenBank/DDBJ whole genome shotgun (WGS) entry which is preliminary data.</text>
</comment>
<feature type="region of interest" description="Disordered" evidence="1">
    <location>
        <begin position="1"/>
        <end position="26"/>
    </location>
</feature>